<dbReference type="PANTHER" id="PTHR10696:SF25">
    <property type="entry name" value="OXIDOREDUCTASE AIM17-RELATED"/>
    <property type="match status" value="1"/>
</dbReference>
<dbReference type="SUPFAM" id="SSF51197">
    <property type="entry name" value="Clavaminate synthase-like"/>
    <property type="match status" value="1"/>
</dbReference>
<dbReference type="GO" id="GO:0046872">
    <property type="term" value="F:metal ion binding"/>
    <property type="evidence" value="ECO:0007669"/>
    <property type="project" value="UniProtKB-KW"/>
</dbReference>
<evidence type="ECO:0000256" key="7">
    <source>
        <dbReference type="SAM" id="MobiDB-lite"/>
    </source>
</evidence>
<dbReference type="InterPro" id="IPR038492">
    <property type="entry name" value="GBBH-like_N_sf"/>
</dbReference>
<dbReference type="OrthoDB" id="406634at2759"/>
<sequence>MVSRMLSVRATSATGRRDALDVGFADGLVGQFHALWLHDNCPSRRGATNQKTHATADTPVGASIAAARAEDEGARVSVDWAGSAGARSVYDAAWLHQHAFRLPDEPPRALAHAPPSAREPLPRLAYRDVLSSDATLFAWVRHLAEEGVCILEGAPDSPDSVCTAAERIAPVQETIYGRAWAVVDSSAGAINVAYTSVALPLHMDLAYYESPPGLQLLHCRRFDEQVTGGESVLLDAFEAAMAFAAIAPSHFAALATIPATFVKEHFARERPVCMRYRRPHFALNGRKELTAVFWSPPFDGPLYAPPADVPVYYAANRSFDAFLNERVGERGWTLRLQPGEIITFNNRRILHGRNAFEANGGVRALQGCYVNIDDFSSRYATLRRAHGEASAVEGTRRPEMGLPMLGNQDHANGVAMPVKST</sequence>
<dbReference type="Pfam" id="PF02668">
    <property type="entry name" value="TauD"/>
    <property type="match status" value="1"/>
</dbReference>
<feature type="region of interest" description="Disordered" evidence="7">
    <location>
        <begin position="390"/>
        <end position="421"/>
    </location>
</feature>
<keyword evidence="3" id="KW-0479">Metal-binding</keyword>
<dbReference type="PANTHER" id="PTHR10696">
    <property type="entry name" value="GAMMA-BUTYROBETAINE HYDROXYLASE-RELATED"/>
    <property type="match status" value="1"/>
</dbReference>
<dbReference type="GO" id="GO:0045329">
    <property type="term" value="P:carnitine biosynthetic process"/>
    <property type="evidence" value="ECO:0007669"/>
    <property type="project" value="TreeGrafter"/>
</dbReference>
<reference evidence="9" key="1">
    <citation type="submission" date="2021-05" db="EMBL/GenBank/DDBJ databases">
        <title>The genome of the haptophyte Pavlova lutheri (Diacronema luteri, Pavlovales) - a model for lipid biosynthesis in eukaryotic algae.</title>
        <authorList>
            <person name="Hulatt C.J."/>
            <person name="Posewitz M.C."/>
        </authorList>
    </citation>
    <scope>NUCLEOTIDE SEQUENCE</scope>
    <source>
        <strain evidence="9">NIVA-4/92</strain>
    </source>
</reference>
<evidence type="ECO:0000256" key="1">
    <source>
        <dbReference type="ARBA" id="ARBA00001954"/>
    </source>
</evidence>
<keyword evidence="6" id="KW-0408">Iron</keyword>
<dbReference type="CDD" id="cd00250">
    <property type="entry name" value="CAS_like"/>
    <property type="match status" value="1"/>
</dbReference>
<dbReference type="InterPro" id="IPR050411">
    <property type="entry name" value="AlphaKG_dependent_hydroxylases"/>
</dbReference>
<keyword evidence="4" id="KW-0223">Dioxygenase</keyword>
<evidence type="ECO:0000259" key="8">
    <source>
        <dbReference type="Pfam" id="PF02668"/>
    </source>
</evidence>
<dbReference type="Proteomes" id="UP000751190">
    <property type="component" value="Unassembled WGS sequence"/>
</dbReference>
<dbReference type="Gene3D" id="3.30.2020.30">
    <property type="match status" value="1"/>
</dbReference>
<comment type="caution">
    <text evidence="9">The sequence shown here is derived from an EMBL/GenBank/DDBJ whole genome shotgun (WGS) entry which is preliminary data.</text>
</comment>
<name>A0A8J6CI36_DIALT</name>
<organism evidence="9 10">
    <name type="scientific">Diacronema lutheri</name>
    <name type="common">Unicellular marine alga</name>
    <name type="synonym">Monochrysis lutheri</name>
    <dbReference type="NCBI Taxonomy" id="2081491"/>
    <lineage>
        <taxon>Eukaryota</taxon>
        <taxon>Haptista</taxon>
        <taxon>Haptophyta</taxon>
        <taxon>Pavlovophyceae</taxon>
        <taxon>Pavlovales</taxon>
        <taxon>Pavlovaceae</taxon>
        <taxon>Diacronema</taxon>
    </lineage>
</organism>
<accession>A0A8J6CI36</accession>
<evidence type="ECO:0000313" key="9">
    <source>
        <dbReference type="EMBL" id="KAG8468398.1"/>
    </source>
</evidence>
<dbReference type="AlphaFoldDB" id="A0A8J6CI36"/>
<evidence type="ECO:0000256" key="2">
    <source>
        <dbReference type="ARBA" id="ARBA00008654"/>
    </source>
</evidence>
<proteinExistence type="inferred from homology"/>
<evidence type="ECO:0000313" key="10">
    <source>
        <dbReference type="Proteomes" id="UP000751190"/>
    </source>
</evidence>
<evidence type="ECO:0000256" key="5">
    <source>
        <dbReference type="ARBA" id="ARBA00023002"/>
    </source>
</evidence>
<dbReference type="OMA" id="VHITWPN"/>
<dbReference type="InterPro" id="IPR042098">
    <property type="entry name" value="TauD-like_sf"/>
</dbReference>
<protein>
    <recommendedName>
        <fullName evidence="8">TauD/TfdA-like domain-containing protein</fullName>
    </recommendedName>
</protein>
<dbReference type="GO" id="GO:0051213">
    <property type="term" value="F:dioxygenase activity"/>
    <property type="evidence" value="ECO:0007669"/>
    <property type="project" value="UniProtKB-KW"/>
</dbReference>
<comment type="cofactor">
    <cofactor evidence="1">
        <name>Fe(2+)</name>
        <dbReference type="ChEBI" id="CHEBI:29033"/>
    </cofactor>
</comment>
<evidence type="ECO:0000256" key="3">
    <source>
        <dbReference type="ARBA" id="ARBA00022723"/>
    </source>
</evidence>
<evidence type="ECO:0000256" key="6">
    <source>
        <dbReference type="ARBA" id="ARBA00023004"/>
    </source>
</evidence>
<evidence type="ECO:0000256" key="4">
    <source>
        <dbReference type="ARBA" id="ARBA00022964"/>
    </source>
</evidence>
<feature type="domain" description="TauD/TfdA-like" evidence="8">
    <location>
        <begin position="123"/>
        <end position="369"/>
    </location>
</feature>
<dbReference type="Gene3D" id="3.60.130.10">
    <property type="entry name" value="Clavaminate synthase-like"/>
    <property type="match status" value="1"/>
</dbReference>
<dbReference type="InterPro" id="IPR003819">
    <property type="entry name" value="TauD/TfdA-like"/>
</dbReference>
<dbReference type="GO" id="GO:0005739">
    <property type="term" value="C:mitochondrion"/>
    <property type="evidence" value="ECO:0007669"/>
    <property type="project" value="TreeGrafter"/>
</dbReference>
<keyword evidence="5" id="KW-0560">Oxidoreductase</keyword>
<keyword evidence="10" id="KW-1185">Reference proteome</keyword>
<gene>
    <name evidence="9" type="ORF">KFE25_013481</name>
</gene>
<comment type="similarity">
    <text evidence="2">Belongs to the gamma-BBH/TMLD family.</text>
</comment>
<dbReference type="EMBL" id="JAGTXO010000004">
    <property type="protein sequence ID" value="KAG8468398.1"/>
    <property type="molecule type" value="Genomic_DNA"/>
</dbReference>